<evidence type="ECO:0000313" key="4">
    <source>
        <dbReference type="WBParaSite" id="ASIM_0000340301-mRNA-1"/>
    </source>
</evidence>
<protein>
    <submittedName>
        <fullName evidence="4">Dehydrin</fullName>
    </submittedName>
</protein>
<reference evidence="4" key="1">
    <citation type="submission" date="2017-02" db="UniProtKB">
        <authorList>
            <consortium name="WormBaseParasite"/>
        </authorList>
    </citation>
    <scope>IDENTIFICATION</scope>
</reference>
<evidence type="ECO:0000256" key="1">
    <source>
        <dbReference type="SAM" id="MobiDB-lite"/>
    </source>
</evidence>
<sequence length="107" mass="11599">MDVESTTESNNSDGNAEYELMKGGGEHDGMGQQGNNHMEEEMRIEESHTDQEDHHEGGYEAAMGDEVKGQQPAHYENGEGAMGHGEADSKEAEEEYGKGGEGHGDEE</sequence>
<keyword evidence="3" id="KW-1185">Reference proteome</keyword>
<feature type="region of interest" description="Disordered" evidence="1">
    <location>
        <begin position="1"/>
        <end position="107"/>
    </location>
</feature>
<dbReference type="Proteomes" id="UP000267096">
    <property type="component" value="Unassembled WGS sequence"/>
</dbReference>
<reference evidence="2 3" key="2">
    <citation type="submission" date="2018-11" db="EMBL/GenBank/DDBJ databases">
        <authorList>
            <consortium name="Pathogen Informatics"/>
        </authorList>
    </citation>
    <scope>NUCLEOTIDE SEQUENCE [LARGE SCALE GENOMIC DNA]</scope>
</reference>
<evidence type="ECO:0000313" key="2">
    <source>
        <dbReference type="EMBL" id="VDK21409.1"/>
    </source>
</evidence>
<proteinExistence type="predicted"/>
<organism evidence="4">
    <name type="scientific">Anisakis simplex</name>
    <name type="common">Herring worm</name>
    <dbReference type="NCBI Taxonomy" id="6269"/>
    <lineage>
        <taxon>Eukaryota</taxon>
        <taxon>Metazoa</taxon>
        <taxon>Ecdysozoa</taxon>
        <taxon>Nematoda</taxon>
        <taxon>Chromadorea</taxon>
        <taxon>Rhabditida</taxon>
        <taxon>Spirurina</taxon>
        <taxon>Ascaridomorpha</taxon>
        <taxon>Ascaridoidea</taxon>
        <taxon>Anisakidae</taxon>
        <taxon>Anisakis</taxon>
        <taxon>Anisakis simplex complex</taxon>
    </lineage>
</organism>
<evidence type="ECO:0000313" key="3">
    <source>
        <dbReference type="Proteomes" id="UP000267096"/>
    </source>
</evidence>
<feature type="compositionally biased region" description="Polar residues" evidence="1">
    <location>
        <begin position="1"/>
        <end position="14"/>
    </location>
</feature>
<dbReference type="EMBL" id="UYRR01004888">
    <property type="protein sequence ID" value="VDK21409.1"/>
    <property type="molecule type" value="Genomic_DNA"/>
</dbReference>
<feature type="compositionally biased region" description="Basic and acidic residues" evidence="1">
    <location>
        <begin position="85"/>
        <end position="107"/>
    </location>
</feature>
<dbReference type="AlphaFoldDB" id="A0A0M3J760"/>
<dbReference type="WBParaSite" id="ASIM_0000340301-mRNA-1">
    <property type="protein sequence ID" value="ASIM_0000340301-mRNA-1"/>
    <property type="gene ID" value="ASIM_0000340301"/>
</dbReference>
<name>A0A0M3J760_ANISI</name>
<feature type="compositionally biased region" description="Basic and acidic residues" evidence="1">
    <location>
        <begin position="37"/>
        <end position="58"/>
    </location>
</feature>
<accession>A0A0M3J760</accession>
<gene>
    <name evidence="2" type="ORF">ASIM_LOCUS3243</name>
</gene>